<dbReference type="RefSeq" id="XP_013280790.1">
    <property type="nucleotide sequence ID" value="XM_013425336.1"/>
</dbReference>
<dbReference type="OrthoDB" id="10347404at2759"/>
<protein>
    <recommendedName>
        <fullName evidence="3">Transcription factor domain-containing protein</fullName>
    </recommendedName>
</protein>
<dbReference type="EMBL" id="KN846974">
    <property type="protein sequence ID" value="KIW76982.1"/>
    <property type="molecule type" value="Genomic_DNA"/>
</dbReference>
<dbReference type="VEuPathDB" id="FungiDB:Z517_09426"/>
<organism evidence="1 2">
    <name type="scientific">Fonsecaea pedrosoi CBS 271.37</name>
    <dbReference type="NCBI Taxonomy" id="1442368"/>
    <lineage>
        <taxon>Eukaryota</taxon>
        <taxon>Fungi</taxon>
        <taxon>Dikarya</taxon>
        <taxon>Ascomycota</taxon>
        <taxon>Pezizomycotina</taxon>
        <taxon>Eurotiomycetes</taxon>
        <taxon>Chaetothyriomycetidae</taxon>
        <taxon>Chaetothyriales</taxon>
        <taxon>Herpotrichiellaceae</taxon>
        <taxon>Fonsecaea</taxon>
    </lineage>
</organism>
<dbReference type="HOGENOM" id="CLU_698378_0_0_1"/>
<evidence type="ECO:0000313" key="2">
    <source>
        <dbReference type="Proteomes" id="UP000053029"/>
    </source>
</evidence>
<keyword evidence="2" id="KW-1185">Reference proteome</keyword>
<dbReference type="AlphaFoldDB" id="A0A0D2ERW3"/>
<reference evidence="1 2" key="1">
    <citation type="submission" date="2015-01" db="EMBL/GenBank/DDBJ databases">
        <title>The Genome Sequence of Fonsecaea pedrosoi CBS 271.37.</title>
        <authorList>
            <consortium name="The Broad Institute Genomics Platform"/>
            <person name="Cuomo C."/>
            <person name="de Hoog S."/>
            <person name="Gorbushina A."/>
            <person name="Stielow B."/>
            <person name="Teixiera M."/>
            <person name="Abouelleil A."/>
            <person name="Chapman S.B."/>
            <person name="Priest M."/>
            <person name="Young S.K."/>
            <person name="Wortman J."/>
            <person name="Nusbaum C."/>
            <person name="Birren B."/>
        </authorList>
    </citation>
    <scope>NUCLEOTIDE SEQUENCE [LARGE SCALE GENOMIC DNA]</scope>
    <source>
        <strain evidence="1 2">CBS 271.37</strain>
    </source>
</reference>
<sequence length="395" mass="43081">MGLKNEDYQASPPFRQIWWELAGAEVKSCLLLNLPSCLPREPTVTPPSKQQLPVNVRQLYKIELETTTALLEACHVPPPFDEYDDCLAKLARGLAALEKTQENVKQVPENISRAENLRLEVLLFSLVLRGRVWSRGAAKALEIAREIKTICGDKASRQGCWPRGFAVGLAEDTLSRSAPWAPMAPPFPTHPTANGYSTIAPNLDCGVNYPGWDAMPNANSVVLDQSLGVQPLQQQYVDLAQSGAPSDSTSFHQTAYVPSYSTAAADDHYSIVPYYAPPITPEAKPVAWPEFTGSCPDSNAGSYTDTNVGSYTDLTIGPFTDPNIGSYPGWPWPAVPATNMLDAVNGAQFLDISEFMLPSIADTDLAFTGREMEATDAQSVRQTNAWISRGDEVEM</sequence>
<proteinExistence type="predicted"/>
<name>A0A0D2ERW3_9EURO</name>
<gene>
    <name evidence="1" type="ORF">Z517_09426</name>
</gene>
<evidence type="ECO:0000313" key="1">
    <source>
        <dbReference type="EMBL" id="KIW76982.1"/>
    </source>
</evidence>
<accession>A0A0D2ERW3</accession>
<dbReference type="GeneID" id="25308916"/>
<evidence type="ECO:0008006" key="3">
    <source>
        <dbReference type="Google" id="ProtNLM"/>
    </source>
</evidence>
<dbReference type="Proteomes" id="UP000053029">
    <property type="component" value="Unassembled WGS sequence"/>
</dbReference>